<dbReference type="Gene3D" id="1.25.40.10">
    <property type="entry name" value="Tetratricopeptide repeat domain"/>
    <property type="match status" value="1"/>
</dbReference>
<dbReference type="AlphaFoldDB" id="A0A3G8XJG0"/>
<dbReference type="PROSITE" id="PS50005">
    <property type="entry name" value="TPR"/>
    <property type="match status" value="1"/>
</dbReference>
<dbReference type="SMART" id="SM00671">
    <property type="entry name" value="SEL1"/>
    <property type="match status" value="3"/>
</dbReference>
<dbReference type="OrthoDB" id="1186419at2"/>
<proteinExistence type="predicted"/>
<protein>
    <submittedName>
        <fullName evidence="2">Sel1 repeat family protein</fullName>
    </submittedName>
</protein>
<dbReference type="InterPro" id="IPR011990">
    <property type="entry name" value="TPR-like_helical_dom_sf"/>
</dbReference>
<dbReference type="InterPro" id="IPR019734">
    <property type="entry name" value="TPR_rpt"/>
</dbReference>
<dbReference type="PANTHER" id="PTHR45011">
    <property type="entry name" value="DAP3-BINDING CELL DEATH ENHANCER 1"/>
    <property type="match status" value="1"/>
</dbReference>
<dbReference type="RefSeq" id="WP_125025276.1">
    <property type="nucleotide sequence ID" value="NZ_CP034159.1"/>
</dbReference>
<evidence type="ECO:0000256" key="1">
    <source>
        <dbReference type="PROSITE-ProRule" id="PRU00339"/>
    </source>
</evidence>
<keyword evidence="1" id="KW-0802">TPR repeat</keyword>
<dbReference type="EMBL" id="CP034159">
    <property type="protein sequence ID" value="AZI33635.1"/>
    <property type="molecule type" value="Genomic_DNA"/>
</dbReference>
<keyword evidence="3" id="KW-1185">Reference proteome</keyword>
<dbReference type="InterPro" id="IPR006597">
    <property type="entry name" value="Sel1-like"/>
</dbReference>
<dbReference type="Proteomes" id="UP000270185">
    <property type="component" value="Chromosome"/>
</dbReference>
<gene>
    <name evidence="2" type="ORF">EIB73_10765</name>
</gene>
<reference evidence="3" key="1">
    <citation type="submission" date="2018-11" db="EMBL/GenBank/DDBJ databases">
        <title>Proposal to divide the Flavobacteriaceae and reorganize its genera based on Amino Acid Identity values calculated from whole genome sequences.</title>
        <authorList>
            <person name="Nicholson A.C."/>
            <person name="Gulvik C.A."/>
            <person name="Whitney A.M."/>
            <person name="Humrighouse B.W."/>
            <person name="Bell M."/>
            <person name="Holmes B."/>
            <person name="Steigerwalt A.G."/>
            <person name="Villarma A."/>
            <person name="Sheth M."/>
            <person name="Batra D."/>
            <person name="Pryor J."/>
            <person name="Bernardet J.-F."/>
            <person name="Hugo C."/>
            <person name="Kampfer P."/>
            <person name="Newman J.D."/>
            <person name="McQuiston J.R."/>
        </authorList>
    </citation>
    <scope>NUCLEOTIDE SEQUENCE [LARGE SCALE GENOMIC DNA]</scope>
    <source>
        <strain evidence="3">G0081</strain>
    </source>
</reference>
<organism evidence="2 3">
    <name type="scientific">Kaistella carnis</name>
    <dbReference type="NCBI Taxonomy" id="1241979"/>
    <lineage>
        <taxon>Bacteria</taxon>
        <taxon>Pseudomonadati</taxon>
        <taxon>Bacteroidota</taxon>
        <taxon>Flavobacteriia</taxon>
        <taxon>Flavobacteriales</taxon>
        <taxon>Weeksellaceae</taxon>
        <taxon>Chryseobacterium group</taxon>
        <taxon>Kaistella</taxon>
    </lineage>
</organism>
<dbReference type="InterPro" id="IPR052748">
    <property type="entry name" value="ISR_Activator"/>
</dbReference>
<dbReference type="SMART" id="SM00028">
    <property type="entry name" value="TPR"/>
    <property type="match status" value="1"/>
</dbReference>
<dbReference type="KEGG" id="ccas:EIB73_10765"/>
<evidence type="ECO:0000313" key="2">
    <source>
        <dbReference type="EMBL" id="AZI33635.1"/>
    </source>
</evidence>
<sequence length="441" mass="50870">MIWIVIIVVGLIIYFMINKEKENTQNTNTNIPKKSIKSENSNNEKDAILQKVAKYSDDEMTPEEFENSVELYRILQPIDVEHSNQEVIVQNFDNKVLNIVHNTFKHGVWRANDKMIAEKCFEDKEYIQKQQSLMIKDFELNFEDSYSSGVDQKQAQNFIKKWGLIFKNNALDNFQTKKLDSRMIFTFEQQMFVNGFVAGLEGLSNKRTQVLNYKNDQDSQLLAQSYFHGIFAIALDKIEDLTIKNSFTSDRDYLGQKIDSFTQLISSILNSKNTFVEISKIVEQWLSNTLSEINHKAESLSKNNDEKMDFLVNDFSDVVTVAKAEKLYNDGTLLFSQGKFEEANKYFEQAAELNDKDALYQLGNSFLEGKGVKQNDVRAYECYFKAANLNHMKAQYNLGLFLLQGTLGEADLTEGRKWITKSALNGYSEAQDVLDYLNKMK</sequence>
<dbReference type="SUPFAM" id="SSF81901">
    <property type="entry name" value="HCP-like"/>
    <property type="match status" value="1"/>
</dbReference>
<feature type="repeat" description="TPR" evidence="1">
    <location>
        <begin position="324"/>
        <end position="357"/>
    </location>
</feature>
<accession>A0A3G8XJG0</accession>
<name>A0A3G8XJG0_9FLAO</name>
<evidence type="ECO:0000313" key="3">
    <source>
        <dbReference type="Proteomes" id="UP000270185"/>
    </source>
</evidence>
<dbReference type="Pfam" id="PF08238">
    <property type="entry name" value="Sel1"/>
    <property type="match status" value="3"/>
</dbReference>
<dbReference type="PANTHER" id="PTHR45011:SF1">
    <property type="entry name" value="DAP3-BINDING CELL DEATH ENHANCER 1"/>
    <property type="match status" value="1"/>
</dbReference>